<protein>
    <submittedName>
        <fullName evidence="2">Uncharacterized protein</fullName>
    </submittedName>
</protein>
<evidence type="ECO:0000313" key="3">
    <source>
        <dbReference type="Proteomes" id="UP000269721"/>
    </source>
</evidence>
<proteinExistence type="predicted"/>
<reference evidence="3" key="1">
    <citation type="journal article" date="2018" name="Nat. Microbiol.">
        <title>Leveraging single-cell genomics to expand the fungal tree of life.</title>
        <authorList>
            <person name="Ahrendt S.R."/>
            <person name="Quandt C.A."/>
            <person name="Ciobanu D."/>
            <person name="Clum A."/>
            <person name="Salamov A."/>
            <person name="Andreopoulos B."/>
            <person name="Cheng J.F."/>
            <person name="Woyke T."/>
            <person name="Pelin A."/>
            <person name="Henrissat B."/>
            <person name="Reynolds N.K."/>
            <person name="Benny G.L."/>
            <person name="Smith M.E."/>
            <person name="James T.Y."/>
            <person name="Grigoriev I.V."/>
        </authorList>
    </citation>
    <scope>NUCLEOTIDE SEQUENCE [LARGE SCALE GENOMIC DNA]</scope>
</reference>
<dbReference type="Proteomes" id="UP000269721">
    <property type="component" value="Unassembled WGS sequence"/>
</dbReference>
<evidence type="ECO:0000256" key="1">
    <source>
        <dbReference type="SAM" id="MobiDB-lite"/>
    </source>
</evidence>
<sequence>MSAIGSRTLPLPASGLAPHPLRSWIVPPGSRPVTSLERPRKLFSTYSARCKPVNSQAAVVKGDDNASRILANTPQPEPDRTEDLIRVKETSYH</sequence>
<evidence type="ECO:0000313" key="2">
    <source>
        <dbReference type="EMBL" id="RKO89649.1"/>
    </source>
</evidence>
<name>A0A4P9WAM3_9FUNG</name>
<gene>
    <name evidence="2" type="ORF">BDK51DRAFT_45338</name>
</gene>
<feature type="region of interest" description="Disordered" evidence="1">
    <location>
        <begin position="65"/>
        <end position="93"/>
    </location>
</feature>
<accession>A0A4P9WAM3</accession>
<dbReference type="AlphaFoldDB" id="A0A4P9WAM3"/>
<keyword evidence="3" id="KW-1185">Reference proteome</keyword>
<dbReference type="EMBL" id="KZ995971">
    <property type="protein sequence ID" value="RKO89649.1"/>
    <property type="molecule type" value="Genomic_DNA"/>
</dbReference>
<feature type="compositionally biased region" description="Basic and acidic residues" evidence="1">
    <location>
        <begin position="77"/>
        <end position="93"/>
    </location>
</feature>
<organism evidence="2 3">
    <name type="scientific">Blyttiomyces helicus</name>
    <dbReference type="NCBI Taxonomy" id="388810"/>
    <lineage>
        <taxon>Eukaryota</taxon>
        <taxon>Fungi</taxon>
        <taxon>Fungi incertae sedis</taxon>
        <taxon>Chytridiomycota</taxon>
        <taxon>Chytridiomycota incertae sedis</taxon>
        <taxon>Chytridiomycetes</taxon>
        <taxon>Chytridiomycetes incertae sedis</taxon>
        <taxon>Blyttiomyces</taxon>
    </lineage>
</organism>